<evidence type="ECO:0000313" key="2">
    <source>
        <dbReference type="Proteomes" id="UP001057474"/>
    </source>
</evidence>
<protein>
    <recommendedName>
        <fullName evidence="3">3'-phosphate/5'-hydroxy nucleic acid ligase</fullName>
    </recommendedName>
</protein>
<organism evidence="1 2">
    <name type="scientific">Legionella lytica</name>
    <dbReference type="NCBI Taxonomy" id="96232"/>
    <lineage>
        <taxon>Bacteria</taxon>
        <taxon>Pseudomonadati</taxon>
        <taxon>Pseudomonadota</taxon>
        <taxon>Gammaproteobacteria</taxon>
        <taxon>Legionellales</taxon>
        <taxon>Legionellaceae</taxon>
        <taxon>Legionella</taxon>
    </lineage>
</organism>
<reference evidence="1" key="1">
    <citation type="submission" date="2021-03" db="EMBL/GenBank/DDBJ databases">
        <title>Legionella lytica PCM 2298.</title>
        <authorList>
            <person name="Koper P."/>
        </authorList>
    </citation>
    <scope>NUCLEOTIDE SEQUENCE</scope>
    <source>
        <strain evidence="1">PCM 2298</strain>
        <plasmid evidence="1">pLlyPCM2298_1</plasmid>
    </source>
</reference>
<gene>
    <name evidence="1" type="ORF">J2N86_14595</name>
</gene>
<evidence type="ECO:0000313" key="1">
    <source>
        <dbReference type="EMBL" id="USQ15466.1"/>
    </source>
</evidence>
<keyword evidence="1" id="KW-0614">Plasmid</keyword>
<accession>A0ABY4YD55</accession>
<name>A0ABY4YD55_9GAMM</name>
<sequence>MGKIVRFLGDTHQVHLFPEAMMKINKMPNGILIKSESQDSILMPFVLRDPGCGFLVFQINQVKKKEIPKLGRALFDFCLSLEKAPFSEQENLIEAIKQGVSHLSLNNDRFLNKVFPLDLDKLYIDLPIEDLVEDIKQITNTLELRLMHHPWEDSAEEVDLLAWIHTGSECFPKIIFDRWFFDIADYSFFNKLASEEEINQGFCGLKNGCEQAQEYKQWLFASMNFCLYKRWWLYTQLEKFFNGRFNLEPKIINDRCHAGLFREQENGTDYDLQTRGVQLLANHQNEPCLIAGQKESIAYLFMDVLESFVGHGTSYSFDESLDYSKSLPKHFHINIDHLMINVPFESQKSLAYNYNIYNQCRDVNSKEEPIILYPLLNYHGNYLRKVLP</sequence>
<geneLocation type="plasmid" evidence="1 2">
    <name>pLlyPCM2298_1</name>
</geneLocation>
<proteinExistence type="predicted"/>
<evidence type="ECO:0008006" key="3">
    <source>
        <dbReference type="Google" id="ProtNLM"/>
    </source>
</evidence>
<keyword evidence="2" id="KW-1185">Reference proteome</keyword>
<dbReference type="Proteomes" id="UP001057474">
    <property type="component" value="Plasmid pLlyPCM2298_1"/>
</dbReference>
<dbReference type="RefSeq" id="WP_252582718.1">
    <property type="nucleotide sequence ID" value="NZ_CP071528.1"/>
</dbReference>
<dbReference type="EMBL" id="CP071528">
    <property type="protein sequence ID" value="USQ15466.1"/>
    <property type="molecule type" value="Genomic_DNA"/>
</dbReference>